<protein>
    <submittedName>
        <fullName evidence="1">Uncharacterized protein</fullName>
    </submittedName>
</protein>
<evidence type="ECO:0000313" key="2">
    <source>
        <dbReference type="Proteomes" id="UP001172155"/>
    </source>
</evidence>
<name>A0AA40F7L2_9PEZI</name>
<reference evidence="1" key="1">
    <citation type="submission" date="2023-06" db="EMBL/GenBank/DDBJ databases">
        <title>Genome-scale phylogeny and comparative genomics of the fungal order Sordariales.</title>
        <authorList>
            <consortium name="Lawrence Berkeley National Laboratory"/>
            <person name="Hensen N."/>
            <person name="Bonometti L."/>
            <person name="Westerberg I."/>
            <person name="Brannstrom I.O."/>
            <person name="Guillou S."/>
            <person name="Cros-Aarteil S."/>
            <person name="Calhoun S."/>
            <person name="Haridas S."/>
            <person name="Kuo A."/>
            <person name="Mondo S."/>
            <person name="Pangilinan J."/>
            <person name="Riley R."/>
            <person name="LaButti K."/>
            <person name="Andreopoulos B."/>
            <person name="Lipzen A."/>
            <person name="Chen C."/>
            <person name="Yanf M."/>
            <person name="Daum C."/>
            <person name="Ng V."/>
            <person name="Clum A."/>
            <person name="Steindorff A."/>
            <person name="Ohm R."/>
            <person name="Martin F."/>
            <person name="Silar P."/>
            <person name="Natvig D."/>
            <person name="Lalanne C."/>
            <person name="Gautier V."/>
            <person name="Ament-velasquez S.L."/>
            <person name="Kruys A."/>
            <person name="Hutchinson M.I."/>
            <person name="Powell A.J."/>
            <person name="Barry K."/>
            <person name="Miller A.N."/>
            <person name="Grigoriev I.V."/>
            <person name="Debuchy R."/>
            <person name="Gladieux P."/>
            <person name="Thoren M.H."/>
            <person name="Johannesson H."/>
        </authorList>
    </citation>
    <scope>NUCLEOTIDE SEQUENCE</scope>
    <source>
        <strain evidence="1">SMH3187-1</strain>
    </source>
</reference>
<organism evidence="1 2">
    <name type="scientific">Schizothecium vesticola</name>
    <dbReference type="NCBI Taxonomy" id="314040"/>
    <lineage>
        <taxon>Eukaryota</taxon>
        <taxon>Fungi</taxon>
        <taxon>Dikarya</taxon>
        <taxon>Ascomycota</taxon>
        <taxon>Pezizomycotina</taxon>
        <taxon>Sordariomycetes</taxon>
        <taxon>Sordariomycetidae</taxon>
        <taxon>Sordariales</taxon>
        <taxon>Schizotheciaceae</taxon>
        <taxon>Schizothecium</taxon>
    </lineage>
</organism>
<keyword evidence="2" id="KW-1185">Reference proteome</keyword>
<sequence>MSVTMLGAEIFVVYQNPGRDDQTPATVNVCRYFWGSLHTCARQFESWSGALSGTSTAVMKDGTPVGRPQIYYQSFDYPYSIIEQQYTDAGWRQGTPISAAPPRTQMAVIRGAVNGSDWQSDDQAHFLINNDAIFNYLTWRPWGNDNGGHSCQAGWCPARSIAAVDTYTSGIAVTGCKREMRAYFITNGGTLGEAVAVGWGDTEKADYSINPPYWGVWWYAGNLDVLSGLGLG</sequence>
<evidence type="ECO:0000313" key="1">
    <source>
        <dbReference type="EMBL" id="KAK0752467.1"/>
    </source>
</evidence>
<proteinExistence type="predicted"/>
<gene>
    <name evidence="1" type="ORF">B0T18DRAFT_404930</name>
</gene>
<accession>A0AA40F7L2</accession>
<comment type="caution">
    <text evidence="1">The sequence shown here is derived from an EMBL/GenBank/DDBJ whole genome shotgun (WGS) entry which is preliminary data.</text>
</comment>
<dbReference type="EMBL" id="JAUKUD010000002">
    <property type="protein sequence ID" value="KAK0752467.1"/>
    <property type="molecule type" value="Genomic_DNA"/>
</dbReference>
<dbReference type="AlphaFoldDB" id="A0AA40F7L2"/>
<dbReference type="Proteomes" id="UP001172155">
    <property type="component" value="Unassembled WGS sequence"/>
</dbReference>